<reference evidence="1" key="1">
    <citation type="submission" date="2007-11" db="EMBL/GenBank/DDBJ databases">
        <authorList>
            <person name="Fulton L."/>
            <person name="Clifton S."/>
            <person name="Fulton B."/>
            <person name="Xu J."/>
            <person name="Minx P."/>
            <person name="Pepin K.H."/>
            <person name="Johnson M."/>
            <person name="Thiruvilangam P."/>
            <person name="Bhonagiri V."/>
            <person name="Nash W.E."/>
            <person name="Mardis E.R."/>
            <person name="Wilson R.K."/>
        </authorList>
    </citation>
    <scope>NUCLEOTIDE SEQUENCE [LARGE SCALE GENOMIC DNA]</scope>
    <source>
        <strain evidence="1">DSM 17241</strain>
    </source>
</reference>
<keyword evidence="2" id="KW-1185">Reference proteome</keyword>
<organism evidence="1 2">
    <name type="scientific">Anaerotruncus colihominis DSM 17241</name>
    <dbReference type="NCBI Taxonomy" id="445972"/>
    <lineage>
        <taxon>Bacteria</taxon>
        <taxon>Bacillati</taxon>
        <taxon>Bacillota</taxon>
        <taxon>Clostridia</taxon>
        <taxon>Eubacteriales</taxon>
        <taxon>Oscillospiraceae</taxon>
        <taxon>Anaerotruncus</taxon>
    </lineage>
</organism>
<reference evidence="1" key="2">
    <citation type="submission" date="2013-09" db="EMBL/GenBank/DDBJ databases">
        <title>Draft genome sequence of Anaerotruncus colihominis(DSM 17241).</title>
        <authorList>
            <person name="Sudarsanam P."/>
            <person name="Ley R."/>
            <person name="Guruge J."/>
            <person name="Turnbaugh P.J."/>
            <person name="Mahowald M."/>
            <person name="Liep D."/>
            <person name="Gordon J."/>
        </authorList>
    </citation>
    <scope>NUCLEOTIDE SEQUENCE</scope>
    <source>
        <strain evidence="1">DSM 17241</strain>
    </source>
</reference>
<dbReference type="Proteomes" id="UP000003803">
    <property type="component" value="Unassembled WGS sequence"/>
</dbReference>
<dbReference type="AlphaFoldDB" id="B0PFI0"/>
<evidence type="ECO:0000313" key="2">
    <source>
        <dbReference type="Proteomes" id="UP000003803"/>
    </source>
</evidence>
<comment type="caution">
    <text evidence="1">The sequence shown here is derived from an EMBL/GenBank/DDBJ whole genome shotgun (WGS) entry which is preliminary data.</text>
</comment>
<name>B0PFI0_9FIRM</name>
<sequence>MLRAAIQGTSFLFDAIIIKYKLNLVNRILSYRRLFGLDWPHNDMK</sequence>
<gene>
    <name evidence="1" type="ORF">ANACOL_03559</name>
</gene>
<proteinExistence type="predicted"/>
<evidence type="ECO:0000313" key="1">
    <source>
        <dbReference type="EMBL" id="EDS09755.1"/>
    </source>
</evidence>
<protein>
    <submittedName>
        <fullName evidence="1">Uncharacterized protein</fullName>
    </submittedName>
</protein>
<accession>B0PFI0</accession>
<dbReference type="EMBL" id="ABGD02000026">
    <property type="protein sequence ID" value="EDS09755.1"/>
    <property type="molecule type" value="Genomic_DNA"/>
</dbReference>
<dbReference type="HOGENOM" id="CLU_3195357_0_0_9"/>